<gene>
    <name evidence="2" type="ORF">SFRICE_015780</name>
</gene>
<accession>A0A2H1WXX3</accession>
<proteinExistence type="predicted"/>
<protein>
    <submittedName>
        <fullName evidence="2">SFRICE_015780</fullName>
    </submittedName>
</protein>
<feature type="region of interest" description="Disordered" evidence="1">
    <location>
        <begin position="44"/>
        <end position="72"/>
    </location>
</feature>
<dbReference type="EMBL" id="ODYU01011913">
    <property type="protein sequence ID" value="SOQ57923.1"/>
    <property type="molecule type" value="Genomic_DNA"/>
</dbReference>
<dbReference type="AlphaFoldDB" id="A0A2H1WXX3"/>
<reference evidence="2" key="1">
    <citation type="submission" date="2016-07" db="EMBL/GenBank/DDBJ databases">
        <authorList>
            <person name="Bretaudeau A."/>
        </authorList>
    </citation>
    <scope>NUCLEOTIDE SEQUENCE</scope>
    <source>
        <strain evidence="2">Rice</strain>
        <tissue evidence="2">Whole body</tissue>
    </source>
</reference>
<name>A0A2H1WXX3_SPOFR</name>
<organism evidence="2">
    <name type="scientific">Spodoptera frugiperda</name>
    <name type="common">Fall armyworm</name>
    <dbReference type="NCBI Taxonomy" id="7108"/>
    <lineage>
        <taxon>Eukaryota</taxon>
        <taxon>Metazoa</taxon>
        <taxon>Ecdysozoa</taxon>
        <taxon>Arthropoda</taxon>
        <taxon>Hexapoda</taxon>
        <taxon>Insecta</taxon>
        <taxon>Pterygota</taxon>
        <taxon>Neoptera</taxon>
        <taxon>Endopterygota</taxon>
        <taxon>Lepidoptera</taxon>
        <taxon>Glossata</taxon>
        <taxon>Ditrysia</taxon>
        <taxon>Noctuoidea</taxon>
        <taxon>Noctuidae</taxon>
        <taxon>Amphipyrinae</taxon>
        <taxon>Spodoptera</taxon>
    </lineage>
</organism>
<evidence type="ECO:0000313" key="2">
    <source>
        <dbReference type="EMBL" id="SOQ57923.1"/>
    </source>
</evidence>
<evidence type="ECO:0000256" key="1">
    <source>
        <dbReference type="SAM" id="MobiDB-lite"/>
    </source>
</evidence>
<sequence>MISLSLPTGHRVCADLGDRIYFYPTGTRARPLAMLEMLSVEYSSEGLHQERQKTPTSDLGAPQNLSPWAITP</sequence>